<dbReference type="InterPro" id="IPR036959">
    <property type="entry name" value="Peptidase_C12_UCH_sf"/>
</dbReference>
<protein>
    <recommendedName>
        <fullName evidence="8">Ubiquitin carboxyl-terminal hydrolase</fullName>
        <ecNumber evidence="8">3.4.19.12</ecNumber>
    </recommendedName>
</protein>
<evidence type="ECO:0000256" key="5">
    <source>
        <dbReference type="ARBA" id="ARBA00022801"/>
    </source>
</evidence>
<dbReference type="EC" id="3.4.19.12" evidence="8"/>
<dbReference type="Pfam" id="PF01088">
    <property type="entry name" value="Peptidase_C12"/>
    <property type="match status" value="1"/>
</dbReference>
<comment type="caution">
    <text evidence="10">The sequence shown here is derived from an EMBL/GenBank/DDBJ whole genome shotgun (WGS) entry which is preliminary data.</text>
</comment>
<reference evidence="10 11" key="1">
    <citation type="journal article" date="2021" name="Sci. Rep.">
        <title>The genome of the diatom Chaetoceros tenuissimus carries an ancient integrated fragment of an extant virus.</title>
        <authorList>
            <person name="Hongo Y."/>
            <person name="Kimura K."/>
            <person name="Takaki Y."/>
            <person name="Yoshida Y."/>
            <person name="Baba S."/>
            <person name="Kobayashi G."/>
            <person name="Nagasaki K."/>
            <person name="Hano T."/>
            <person name="Tomaru Y."/>
        </authorList>
    </citation>
    <scope>NUCLEOTIDE SEQUENCE [LARGE SCALE GENOMIC DNA]</scope>
    <source>
        <strain evidence="10 11">NIES-3715</strain>
    </source>
</reference>
<feature type="site" description="Important for enzyme activity" evidence="7">
    <location>
        <position position="188"/>
    </location>
</feature>
<keyword evidence="3 7" id="KW-0645">Protease</keyword>
<comment type="catalytic activity">
    <reaction evidence="1 7 8">
        <text>Thiol-dependent hydrolysis of ester, thioester, amide, peptide and isopeptide bonds formed by the C-terminal Gly of ubiquitin (a 76-residue protein attached to proteins as an intracellular targeting signal).</text>
        <dbReference type="EC" id="3.4.19.12"/>
    </reaction>
</comment>
<proteinExistence type="inferred from homology"/>
<feature type="active site" description="Proton donor" evidence="7">
    <location>
        <position position="173"/>
    </location>
</feature>
<dbReference type="InterPro" id="IPR001578">
    <property type="entry name" value="Peptidase_C12_UCH"/>
</dbReference>
<accession>A0AAD3CYS6</accession>
<dbReference type="Gene3D" id="3.40.532.10">
    <property type="entry name" value="Peptidase C12, ubiquitin carboxyl-terminal hydrolase"/>
    <property type="match status" value="1"/>
</dbReference>
<keyword evidence="6 7" id="KW-0788">Thiol protease</keyword>
<evidence type="ECO:0000259" key="9">
    <source>
        <dbReference type="PROSITE" id="PS52048"/>
    </source>
</evidence>
<evidence type="ECO:0000256" key="1">
    <source>
        <dbReference type="ARBA" id="ARBA00000707"/>
    </source>
</evidence>
<dbReference type="AlphaFoldDB" id="A0AAD3CYS6"/>
<evidence type="ECO:0000256" key="7">
    <source>
        <dbReference type="PROSITE-ProRule" id="PRU01393"/>
    </source>
</evidence>
<organism evidence="10 11">
    <name type="scientific">Chaetoceros tenuissimus</name>
    <dbReference type="NCBI Taxonomy" id="426638"/>
    <lineage>
        <taxon>Eukaryota</taxon>
        <taxon>Sar</taxon>
        <taxon>Stramenopiles</taxon>
        <taxon>Ochrophyta</taxon>
        <taxon>Bacillariophyta</taxon>
        <taxon>Coscinodiscophyceae</taxon>
        <taxon>Chaetocerotophycidae</taxon>
        <taxon>Chaetocerotales</taxon>
        <taxon>Chaetocerotaceae</taxon>
        <taxon>Chaetoceros</taxon>
    </lineage>
</organism>
<dbReference type="PRINTS" id="PR00707">
    <property type="entry name" value="UBCTHYDRLASE"/>
</dbReference>
<dbReference type="GO" id="GO:0005737">
    <property type="term" value="C:cytoplasm"/>
    <property type="evidence" value="ECO:0007669"/>
    <property type="project" value="TreeGrafter"/>
</dbReference>
<dbReference type="PANTHER" id="PTHR10589:SF17">
    <property type="entry name" value="UBIQUITIN CARBOXYL-TERMINAL HYDROLASE"/>
    <property type="match status" value="1"/>
</dbReference>
<name>A0AAD3CYS6_9STRA</name>
<evidence type="ECO:0000256" key="4">
    <source>
        <dbReference type="ARBA" id="ARBA00022786"/>
    </source>
</evidence>
<dbReference type="PROSITE" id="PS00140">
    <property type="entry name" value="UCH_1"/>
    <property type="match status" value="1"/>
</dbReference>
<keyword evidence="11" id="KW-1185">Reference proteome</keyword>
<comment type="similarity">
    <text evidence="2 7 8">Belongs to the peptidase C12 family.</text>
</comment>
<dbReference type="EMBL" id="BLLK01000047">
    <property type="protein sequence ID" value="GFH54444.1"/>
    <property type="molecule type" value="Genomic_DNA"/>
</dbReference>
<dbReference type="GO" id="GO:0004843">
    <property type="term" value="F:cysteine-type deubiquitinase activity"/>
    <property type="evidence" value="ECO:0007669"/>
    <property type="project" value="UniProtKB-UniRule"/>
</dbReference>
<keyword evidence="5 7" id="KW-0378">Hydrolase</keyword>
<dbReference type="PROSITE" id="PS52048">
    <property type="entry name" value="UCH_DOMAIN"/>
    <property type="match status" value="1"/>
</dbReference>
<dbReference type="InterPro" id="IPR038765">
    <property type="entry name" value="Papain-like_cys_pep_sf"/>
</dbReference>
<feature type="domain" description="UCH catalytic" evidence="9">
    <location>
        <begin position="4"/>
        <end position="233"/>
    </location>
</feature>
<evidence type="ECO:0000313" key="10">
    <source>
        <dbReference type="EMBL" id="GFH54444.1"/>
    </source>
</evidence>
<evidence type="ECO:0000256" key="8">
    <source>
        <dbReference type="RuleBase" id="RU361215"/>
    </source>
</evidence>
<dbReference type="SUPFAM" id="SSF54001">
    <property type="entry name" value="Cysteine proteinases"/>
    <property type="match status" value="1"/>
</dbReference>
<dbReference type="GO" id="GO:0006511">
    <property type="term" value="P:ubiquitin-dependent protein catabolic process"/>
    <property type="evidence" value="ECO:0007669"/>
    <property type="project" value="UniProtKB-UniRule"/>
</dbReference>
<dbReference type="PANTHER" id="PTHR10589">
    <property type="entry name" value="UBIQUITIN CARBOXYL-TERMINAL HYDROLASE"/>
    <property type="match status" value="1"/>
</dbReference>
<dbReference type="CDD" id="cd09616">
    <property type="entry name" value="Peptidase_C12_UCH_L1_L3"/>
    <property type="match status" value="1"/>
</dbReference>
<evidence type="ECO:0000256" key="3">
    <source>
        <dbReference type="ARBA" id="ARBA00022670"/>
    </source>
</evidence>
<dbReference type="Proteomes" id="UP001054902">
    <property type="component" value="Unassembled WGS sequence"/>
</dbReference>
<dbReference type="GO" id="GO:0016579">
    <property type="term" value="P:protein deubiquitination"/>
    <property type="evidence" value="ECO:0007669"/>
    <property type="project" value="TreeGrafter"/>
</dbReference>
<dbReference type="FunFam" id="3.40.532.10:FF:000006">
    <property type="entry name" value="Ubiquitin carboxyl-terminal hydrolase"/>
    <property type="match status" value="1"/>
</dbReference>
<keyword evidence="4 7" id="KW-0833">Ubl conjugation pathway</keyword>
<evidence type="ECO:0000313" key="11">
    <source>
        <dbReference type="Proteomes" id="UP001054902"/>
    </source>
</evidence>
<feature type="active site" description="Nucleophile" evidence="7">
    <location>
        <position position="93"/>
    </location>
</feature>
<evidence type="ECO:0000256" key="2">
    <source>
        <dbReference type="ARBA" id="ARBA00009326"/>
    </source>
</evidence>
<gene>
    <name evidence="10" type="ORF">CTEN210_10920</name>
</gene>
<dbReference type="InterPro" id="IPR057254">
    <property type="entry name" value="UCH_AS"/>
</dbReference>
<sequence>MGKKWFPLESNPALLNSFIAKLGFDTSIYSFTDVFSTEDWALDMIPQGTTAVVFLYPLTKVQEDHRSSEQEELMKQEVDQSVWHIKQRIDNACGTIGVLHALANIPDSLKVAAISENSWLDKFYNACPTSMSSIEKAEVLENDDEIATKHDAATQDSQNQTSRGQLEDKVETHFVALVNVNGKVYELDGRKEKPVCHGDTKEETFLKDAASVVQKFMNRDPGEMRFTILAFAPTQN</sequence>
<feature type="site" description="Transition state stabilizer" evidence="7">
    <location>
        <position position="87"/>
    </location>
</feature>
<evidence type="ECO:0000256" key="6">
    <source>
        <dbReference type="ARBA" id="ARBA00022807"/>
    </source>
</evidence>